<protein>
    <submittedName>
        <fullName evidence="1">Uncharacterized protein</fullName>
    </submittedName>
</protein>
<comment type="caution">
    <text evidence="1">The sequence shown here is derived from an EMBL/GenBank/DDBJ whole genome shotgun (WGS) entry which is preliminary data.</text>
</comment>
<proteinExistence type="predicted"/>
<dbReference type="Proteomes" id="UP001148838">
    <property type="component" value="Unassembled WGS sequence"/>
</dbReference>
<organism evidence="1 2">
    <name type="scientific">Periplaneta americana</name>
    <name type="common">American cockroach</name>
    <name type="synonym">Blatta americana</name>
    <dbReference type="NCBI Taxonomy" id="6978"/>
    <lineage>
        <taxon>Eukaryota</taxon>
        <taxon>Metazoa</taxon>
        <taxon>Ecdysozoa</taxon>
        <taxon>Arthropoda</taxon>
        <taxon>Hexapoda</taxon>
        <taxon>Insecta</taxon>
        <taxon>Pterygota</taxon>
        <taxon>Neoptera</taxon>
        <taxon>Polyneoptera</taxon>
        <taxon>Dictyoptera</taxon>
        <taxon>Blattodea</taxon>
        <taxon>Blattoidea</taxon>
        <taxon>Blattidae</taxon>
        <taxon>Blattinae</taxon>
        <taxon>Periplaneta</taxon>
    </lineage>
</organism>
<name>A0ABQ8S5V2_PERAM</name>
<sequence length="97" mass="11401">MHASFMEKYPDQQVSYWLYRKIFKERFSLSFGKPQMDTYCTCQQLSVRMKSPSLNDNAKRVAGAEFIVHKEEPTSSPKKWNTVLISAKKTMKLLQYV</sequence>
<gene>
    <name evidence="1" type="ORF">ANN_26307</name>
</gene>
<evidence type="ECO:0000313" key="1">
    <source>
        <dbReference type="EMBL" id="KAJ4429303.1"/>
    </source>
</evidence>
<dbReference type="EMBL" id="JAJSOF020000036">
    <property type="protein sequence ID" value="KAJ4429303.1"/>
    <property type="molecule type" value="Genomic_DNA"/>
</dbReference>
<keyword evidence="2" id="KW-1185">Reference proteome</keyword>
<accession>A0ABQ8S5V2</accession>
<evidence type="ECO:0000313" key="2">
    <source>
        <dbReference type="Proteomes" id="UP001148838"/>
    </source>
</evidence>
<reference evidence="1 2" key="1">
    <citation type="journal article" date="2022" name="Allergy">
        <title>Genome assembly and annotation of Periplaneta americana reveal a comprehensive cockroach allergen profile.</title>
        <authorList>
            <person name="Wang L."/>
            <person name="Xiong Q."/>
            <person name="Saelim N."/>
            <person name="Wang L."/>
            <person name="Nong W."/>
            <person name="Wan A.T."/>
            <person name="Shi M."/>
            <person name="Liu X."/>
            <person name="Cao Q."/>
            <person name="Hui J.H.L."/>
            <person name="Sookrung N."/>
            <person name="Leung T.F."/>
            <person name="Tungtrongchitr A."/>
            <person name="Tsui S.K.W."/>
        </authorList>
    </citation>
    <scope>NUCLEOTIDE SEQUENCE [LARGE SCALE GENOMIC DNA]</scope>
    <source>
        <strain evidence="1">PWHHKU_190912</strain>
    </source>
</reference>